<reference evidence="1 2" key="1">
    <citation type="submission" date="2020-04" db="EMBL/GenBank/DDBJ databases">
        <title>Pseudomonas crami sp. nov., a novel proteolytic bacterial species isolated from cream.</title>
        <authorList>
            <person name="Hofmann K."/>
            <person name="Woller A."/>
            <person name="Huptas C."/>
            <person name="Wenning M."/>
            <person name="Scherer S."/>
            <person name="Doll E.V."/>
        </authorList>
    </citation>
    <scope>NUCLEOTIDE SEQUENCE [LARGE SCALE GENOMIC DNA]</scope>
    <source>
        <strain evidence="1 2">WS 5096</strain>
    </source>
</reference>
<keyword evidence="2" id="KW-1185">Reference proteome</keyword>
<dbReference type="EMBL" id="JAAXCZ010000008">
    <property type="protein sequence ID" value="MBC2382796.1"/>
    <property type="molecule type" value="Genomic_DNA"/>
</dbReference>
<dbReference type="Proteomes" id="UP000534677">
    <property type="component" value="Unassembled WGS sequence"/>
</dbReference>
<name>A0ABR6TAI2_9PSED</name>
<evidence type="ECO:0000313" key="2">
    <source>
        <dbReference type="Proteomes" id="UP000534677"/>
    </source>
</evidence>
<organism evidence="1 2">
    <name type="scientific">Pseudomonas cremoris</name>
    <dbReference type="NCBI Taxonomy" id="2724178"/>
    <lineage>
        <taxon>Bacteria</taxon>
        <taxon>Pseudomonadati</taxon>
        <taxon>Pseudomonadota</taxon>
        <taxon>Gammaproteobacteria</taxon>
        <taxon>Pseudomonadales</taxon>
        <taxon>Pseudomonadaceae</taxon>
        <taxon>Pseudomonas</taxon>
    </lineage>
</organism>
<dbReference type="RefSeq" id="WP_185708668.1">
    <property type="nucleotide sequence ID" value="NZ_JAAXCZ010000008.1"/>
</dbReference>
<evidence type="ECO:0000313" key="1">
    <source>
        <dbReference type="EMBL" id="MBC2382796.1"/>
    </source>
</evidence>
<accession>A0ABR6TAI2</accession>
<gene>
    <name evidence="1" type="ORF">HF209_17780</name>
</gene>
<protein>
    <submittedName>
        <fullName evidence="1">Uncharacterized protein</fullName>
    </submittedName>
</protein>
<sequence length="208" mass="23121">MLRVPIFLNDLNAGSGFSRLAKTLKRDWLGINVIGLSEAQNLLARCLGYDDYHAVRATAAASESDPCSRECPALVDVMNECMATMTAELASAGRCKAFSFEELQAQIFSWPFLQLSTYRQQYGHSNNRIVERAIRAELIKSDSHAPLTLTMKSSDSSYEIFLSHDLRAMSQHYLNTPQGICPNVSTPPPAFANANFECLQCPPFLHEL</sequence>
<comment type="caution">
    <text evidence="1">The sequence shown here is derived from an EMBL/GenBank/DDBJ whole genome shotgun (WGS) entry which is preliminary data.</text>
</comment>
<proteinExistence type="predicted"/>